<dbReference type="Pfam" id="PF00440">
    <property type="entry name" value="TetR_N"/>
    <property type="match status" value="1"/>
</dbReference>
<dbReference type="PRINTS" id="PR00455">
    <property type="entry name" value="HTHTETR"/>
</dbReference>
<dbReference type="Proteomes" id="UP000253506">
    <property type="component" value="Unassembled WGS sequence"/>
</dbReference>
<dbReference type="AlphaFoldDB" id="A0A369AH01"/>
<dbReference type="InterPro" id="IPR036271">
    <property type="entry name" value="Tet_transcr_reg_TetR-rel_C_sf"/>
</dbReference>
<dbReference type="GO" id="GO:0003700">
    <property type="term" value="F:DNA-binding transcription factor activity"/>
    <property type="evidence" value="ECO:0007669"/>
    <property type="project" value="TreeGrafter"/>
</dbReference>
<gene>
    <name evidence="6" type="ORF">DFP77_102108</name>
</gene>
<dbReference type="EMBL" id="QPJQ01000002">
    <property type="protein sequence ID" value="RCX08413.1"/>
    <property type="molecule type" value="Genomic_DNA"/>
</dbReference>
<evidence type="ECO:0000259" key="5">
    <source>
        <dbReference type="PROSITE" id="PS50977"/>
    </source>
</evidence>
<evidence type="ECO:0000256" key="2">
    <source>
        <dbReference type="ARBA" id="ARBA00023125"/>
    </source>
</evidence>
<evidence type="ECO:0000313" key="6">
    <source>
        <dbReference type="EMBL" id="RCX08413.1"/>
    </source>
</evidence>
<sequence length="187" mass="20935">MTADKNDTKTKIMDTAEGFIVQGGYNAFSFRDIADAVGIKSASVHYHYPTKADLVSAVMARYTEDFSTLLPEPQDENIDAKTLLNSFIDGFKTKIVDQRNMSLCTMLTSNKPILPEAVCVELAAFYQLILDWLTQVFMRLNEATEKIGFMQASQLLACLHGASILVQGTNQPDFFDHALSDFRSRYL</sequence>
<dbReference type="InterPro" id="IPR001647">
    <property type="entry name" value="HTH_TetR"/>
</dbReference>
<evidence type="ECO:0000313" key="7">
    <source>
        <dbReference type="Proteomes" id="UP000253506"/>
    </source>
</evidence>
<evidence type="ECO:0000256" key="1">
    <source>
        <dbReference type="ARBA" id="ARBA00023015"/>
    </source>
</evidence>
<dbReference type="InterPro" id="IPR050109">
    <property type="entry name" value="HTH-type_TetR-like_transc_reg"/>
</dbReference>
<keyword evidence="3" id="KW-0804">Transcription</keyword>
<dbReference type="RefSeq" id="WP_114410545.1">
    <property type="nucleotide sequence ID" value="NZ_QPJQ01000002.1"/>
</dbReference>
<keyword evidence="2 4" id="KW-0238">DNA-binding</keyword>
<reference evidence="6 7" key="1">
    <citation type="submission" date="2018-07" db="EMBL/GenBank/DDBJ databases">
        <title>Genomic Encyclopedia of Type Strains, Phase III (KMG-III): the genomes of soil and plant-associated and newly described type strains.</title>
        <authorList>
            <person name="Whitman W."/>
        </authorList>
    </citation>
    <scope>NUCLEOTIDE SEQUENCE [LARGE SCALE GENOMIC DNA]</scope>
    <source>
        <strain evidence="6 7">CECT 7731</strain>
    </source>
</reference>
<evidence type="ECO:0000256" key="3">
    <source>
        <dbReference type="ARBA" id="ARBA00023163"/>
    </source>
</evidence>
<evidence type="ECO:0000256" key="4">
    <source>
        <dbReference type="PROSITE-ProRule" id="PRU00335"/>
    </source>
</evidence>
<dbReference type="OrthoDB" id="9809772at2"/>
<dbReference type="GO" id="GO:0000976">
    <property type="term" value="F:transcription cis-regulatory region binding"/>
    <property type="evidence" value="ECO:0007669"/>
    <property type="project" value="TreeGrafter"/>
</dbReference>
<feature type="domain" description="HTH tetR-type" evidence="5">
    <location>
        <begin position="6"/>
        <end position="66"/>
    </location>
</feature>
<dbReference type="PANTHER" id="PTHR30055">
    <property type="entry name" value="HTH-TYPE TRANSCRIPTIONAL REGULATOR RUTR"/>
    <property type="match status" value="1"/>
</dbReference>
<name>A0A369AH01_9GAMM</name>
<dbReference type="PANTHER" id="PTHR30055:SF234">
    <property type="entry name" value="HTH-TYPE TRANSCRIPTIONAL REGULATOR BETI"/>
    <property type="match status" value="1"/>
</dbReference>
<dbReference type="Gene3D" id="1.10.357.10">
    <property type="entry name" value="Tetracycline Repressor, domain 2"/>
    <property type="match status" value="1"/>
</dbReference>
<protein>
    <submittedName>
        <fullName evidence="6">TetR family transcriptional regulator</fullName>
    </submittedName>
</protein>
<keyword evidence="1" id="KW-0805">Transcription regulation</keyword>
<accession>A0A369AH01</accession>
<proteinExistence type="predicted"/>
<dbReference type="InterPro" id="IPR009057">
    <property type="entry name" value="Homeodomain-like_sf"/>
</dbReference>
<dbReference type="SUPFAM" id="SSF46689">
    <property type="entry name" value="Homeodomain-like"/>
    <property type="match status" value="1"/>
</dbReference>
<comment type="caution">
    <text evidence="6">The sequence shown here is derived from an EMBL/GenBank/DDBJ whole genome shotgun (WGS) entry which is preliminary data.</text>
</comment>
<organism evidence="6 7">
    <name type="scientific">Marinomonas foliarum</name>
    <dbReference type="NCBI Taxonomy" id="491950"/>
    <lineage>
        <taxon>Bacteria</taxon>
        <taxon>Pseudomonadati</taxon>
        <taxon>Pseudomonadota</taxon>
        <taxon>Gammaproteobacteria</taxon>
        <taxon>Oceanospirillales</taxon>
        <taxon>Oceanospirillaceae</taxon>
        <taxon>Marinomonas</taxon>
    </lineage>
</organism>
<dbReference type="PROSITE" id="PS50977">
    <property type="entry name" value="HTH_TETR_2"/>
    <property type="match status" value="1"/>
</dbReference>
<feature type="DNA-binding region" description="H-T-H motif" evidence="4">
    <location>
        <begin position="29"/>
        <end position="48"/>
    </location>
</feature>
<dbReference type="SUPFAM" id="SSF48498">
    <property type="entry name" value="Tetracyclin repressor-like, C-terminal domain"/>
    <property type="match status" value="1"/>
</dbReference>